<gene>
    <name evidence="2" type="ORF">P5673_033755</name>
</gene>
<keyword evidence="3" id="KW-1185">Reference proteome</keyword>
<dbReference type="Proteomes" id="UP001249851">
    <property type="component" value="Unassembled WGS sequence"/>
</dbReference>
<protein>
    <submittedName>
        <fullName evidence="2">Uncharacterized protein</fullName>
    </submittedName>
</protein>
<name>A0AAD9PPR8_ACRCE</name>
<reference evidence="2" key="1">
    <citation type="journal article" date="2023" name="G3 (Bethesda)">
        <title>Whole genome assembly and annotation of the endangered Caribbean coral Acropora cervicornis.</title>
        <authorList>
            <person name="Selwyn J.D."/>
            <person name="Vollmer S.V."/>
        </authorList>
    </citation>
    <scope>NUCLEOTIDE SEQUENCE</scope>
    <source>
        <strain evidence="2">K2</strain>
    </source>
</reference>
<sequence>MGAEAFIQDIDTAHRMNPRNASNRPDPSIFKFTRQRAREEVMSRRTGIFKVAPQDAGLLETSNLTNAMFVDHLTPQSLSKCSMNSGVNVETVSQGEHLLSRIRYG</sequence>
<evidence type="ECO:0000313" key="3">
    <source>
        <dbReference type="Proteomes" id="UP001249851"/>
    </source>
</evidence>
<dbReference type="EMBL" id="JARQWQ010000370">
    <property type="protein sequence ID" value="KAK2546636.1"/>
    <property type="molecule type" value="Genomic_DNA"/>
</dbReference>
<evidence type="ECO:0000313" key="2">
    <source>
        <dbReference type="EMBL" id="KAK2546636.1"/>
    </source>
</evidence>
<comment type="caution">
    <text evidence="2">The sequence shown here is derived from an EMBL/GenBank/DDBJ whole genome shotgun (WGS) entry which is preliminary data.</text>
</comment>
<proteinExistence type="predicted"/>
<organism evidence="2 3">
    <name type="scientific">Acropora cervicornis</name>
    <name type="common">Staghorn coral</name>
    <dbReference type="NCBI Taxonomy" id="6130"/>
    <lineage>
        <taxon>Eukaryota</taxon>
        <taxon>Metazoa</taxon>
        <taxon>Cnidaria</taxon>
        <taxon>Anthozoa</taxon>
        <taxon>Hexacorallia</taxon>
        <taxon>Scleractinia</taxon>
        <taxon>Astrocoeniina</taxon>
        <taxon>Acroporidae</taxon>
        <taxon>Acropora</taxon>
    </lineage>
</organism>
<reference evidence="2" key="2">
    <citation type="journal article" date="2023" name="Science">
        <title>Genomic signatures of disease resistance in endangered staghorn corals.</title>
        <authorList>
            <person name="Vollmer S.V."/>
            <person name="Selwyn J.D."/>
            <person name="Despard B.A."/>
            <person name="Roesel C.L."/>
        </authorList>
    </citation>
    <scope>NUCLEOTIDE SEQUENCE</scope>
    <source>
        <strain evidence="2">K2</strain>
    </source>
</reference>
<accession>A0AAD9PPR8</accession>
<feature type="region of interest" description="Disordered" evidence="1">
    <location>
        <begin position="1"/>
        <end position="28"/>
    </location>
</feature>
<evidence type="ECO:0000256" key="1">
    <source>
        <dbReference type="SAM" id="MobiDB-lite"/>
    </source>
</evidence>
<dbReference type="AlphaFoldDB" id="A0AAD9PPR8"/>